<evidence type="ECO:0000256" key="13">
    <source>
        <dbReference type="SAM" id="Phobius"/>
    </source>
</evidence>
<keyword evidence="5 11" id="KW-0479">Metal-binding</keyword>
<protein>
    <recommendedName>
        <fullName evidence="16">Cytochrome P450</fullName>
    </recommendedName>
</protein>
<dbReference type="InterPro" id="IPR050665">
    <property type="entry name" value="Cytochrome_P450_Monooxygen"/>
</dbReference>
<evidence type="ECO:0000256" key="8">
    <source>
        <dbReference type="ARBA" id="ARBA00023004"/>
    </source>
</evidence>
<dbReference type="OrthoDB" id="1470350at2759"/>
<dbReference type="InterPro" id="IPR002401">
    <property type="entry name" value="Cyt_P450_E_grp-I"/>
</dbReference>
<keyword evidence="4 13" id="KW-0812">Transmembrane</keyword>
<keyword evidence="6 13" id="KW-1133">Transmembrane helix</keyword>
<comment type="caution">
    <text evidence="14">The sequence shown here is derived from an EMBL/GenBank/DDBJ whole genome shotgun (WGS) entry which is preliminary data.</text>
</comment>
<dbReference type="GO" id="GO:0020037">
    <property type="term" value="F:heme binding"/>
    <property type="evidence" value="ECO:0007669"/>
    <property type="project" value="InterPro"/>
</dbReference>
<evidence type="ECO:0000256" key="3">
    <source>
        <dbReference type="ARBA" id="ARBA00022617"/>
    </source>
</evidence>
<dbReference type="GO" id="GO:0016020">
    <property type="term" value="C:membrane"/>
    <property type="evidence" value="ECO:0007669"/>
    <property type="project" value="UniProtKB-SubCell"/>
</dbReference>
<name>A0A8T2RWA7_CERRI</name>
<dbReference type="AlphaFoldDB" id="A0A8T2RWA7"/>
<comment type="subcellular location">
    <subcellularLocation>
        <location evidence="1">Membrane</location>
    </subcellularLocation>
</comment>
<feature type="binding site" description="axial binding residue" evidence="11">
    <location>
        <position position="476"/>
    </location>
    <ligand>
        <name>heme</name>
        <dbReference type="ChEBI" id="CHEBI:30413"/>
    </ligand>
    <ligandPart>
        <name>Fe</name>
        <dbReference type="ChEBI" id="CHEBI:18248"/>
    </ligandPart>
</feature>
<evidence type="ECO:0000256" key="6">
    <source>
        <dbReference type="ARBA" id="ARBA00022989"/>
    </source>
</evidence>
<dbReference type="InterPro" id="IPR036396">
    <property type="entry name" value="Cyt_P450_sf"/>
</dbReference>
<keyword evidence="10 13" id="KW-0472">Membrane</keyword>
<evidence type="ECO:0008006" key="16">
    <source>
        <dbReference type="Google" id="ProtNLM"/>
    </source>
</evidence>
<accession>A0A8T2RWA7</accession>
<keyword evidence="3 11" id="KW-0349">Heme</keyword>
<keyword evidence="8 11" id="KW-0408">Iron</keyword>
<evidence type="ECO:0000313" key="14">
    <source>
        <dbReference type="EMBL" id="KAH7299845.1"/>
    </source>
</evidence>
<evidence type="ECO:0000256" key="5">
    <source>
        <dbReference type="ARBA" id="ARBA00022723"/>
    </source>
</evidence>
<dbReference type="GO" id="GO:0004497">
    <property type="term" value="F:monooxygenase activity"/>
    <property type="evidence" value="ECO:0007669"/>
    <property type="project" value="UniProtKB-KW"/>
</dbReference>
<dbReference type="PRINTS" id="PR00385">
    <property type="entry name" value="P450"/>
</dbReference>
<dbReference type="Proteomes" id="UP000825935">
    <property type="component" value="Chromosome 24"/>
</dbReference>
<dbReference type="EMBL" id="CM035429">
    <property type="protein sequence ID" value="KAH7299845.1"/>
    <property type="molecule type" value="Genomic_DNA"/>
</dbReference>
<keyword evidence="9 12" id="KW-0503">Monooxygenase</keyword>
<dbReference type="GO" id="GO:0005506">
    <property type="term" value="F:iron ion binding"/>
    <property type="evidence" value="ECO:0007669"/>
    <property type="project" value="InterPro"/>
</dbReference>
<evidence type="ECO:0000256" key="10">
    <source>
        <dbReference type="ARBA" id="ARBA00023136"/>
    </source>
</evidence>
<evidence type="ECO:0000256" key="12">
    <source>
        <dbReference type="RuleBase" id="RU000461"/>
    </source>
</evidence>
<comment type="similarity">
    <text evidence="2 12">Belongs to the cytochrome P450 family.</text>
</comment>
<evidence type="ECO:0000256" key="7">
    <source>
        <dbReference type="ARBA" id="ARBA00023002"/>
    </source>
</evidence>
<feature type="transmembrane region" description="Helical" evidence="13">
    <location>
        <begin position="12"/>
        <end position="36"/>
    </location>
</feature>
<evidence type="ECO:0000313" key="15">
    <source>
        <dbReference type="Proteomes" id="UP000825935"/>
    </source>
</evidence>
<evidence type="ECO:0000256" key="1">
    <source>
        <dbReference type="ARBA" id="ARBA00004370"/>
    </source>
</evidence>
<dbReference type="Pfam" id="PF00067">
    <property type="entry name" value="p450"/>
    <property type="match status" value="1"/>
</dbReference>
<dbReference type="PANTHER" id="PTHR24282">
    <property type="entry name" value="CYTOCHROME P450 FAMILY MEMBER"/>
    <property type="match status" value="1"/>
</dbReference>
<proteinExistence type="inferred from homology"/>
<gene>
    <name evidence="14" type="ORF">KP509_24G032600</name>
</gene>
<dbReference type="InterPro" id="IPR017972">
    <property type="entry name" value="Cyt_P450_CS"/>
</dbReference>
<dbReference type="OMA" id="RQLCSTF"/>
<dbReference type="GO" id="GO:0016705">
    <property type="term" value="F:oxidoreductase activity, acting on paired donors, with incorporation or reduction of molecular oxygen"/>
    <property type="evidence" value="ECO:0007669"/>
    <property type="project" value="InterPro"/>
</dbReference>
<dbReference type="PRINTS" id="PR00463">
    <property type="entry name" value="EP450I"/>
</dbReference>
<dbReference type="PANTHER" id="PTHR24282:SF211">
    <property type="entry name" value="CYTOCHROME P450-RELATED"/>
    <property type="match status" value="1"/>
</dbReference>
<evidence type="ECO:0000256" key="9">
    <source>
        <dbReference type="ARBA" id="ARBA00023033"/>
    </source>
</evidence>
<organism evidence="14 15">
    <name type="scientific">Ceratopteris richardii</name>
    <name type="common">Triangle waterfern</name>
    <dbReference type="NCBI Taxonomy" id="49495"/>
    <lineage>
        <taxon>Eukaryota</taxon>
        <taxon>Viridiplantae</taxon>
        <taxon>Streptophyta</taxon>
        <taxon>Embryophyta</taxon>
        <taxon>Tracheophyta</taxon>
        <taxon>Polypodiopsida</taxon>
        <taxon>Polypodiidae</taxon>
        <taxon>Polypodiales</taxon>
        <taxon>Pteridineae</taxon>
        <taxon>Pteridaceae</taxon>
        <taxon>Parkerioideae</taxon>
        <taxon>Ceratopteris</taxon>
    </lineage>
</organism>
<dbReference type="PROSITE" id="PS00086">
    <property type="entry name" value="CYTOCHROME_P450"/>
    <property type="match status" value="1"/>
</dbReference>
<dbReference type="Gene3D" id="1.10.630.10">
    <property type="entry name" value="Cytochrome P450"/>
    <property type="match status" value="1"/>
</dbReference>
<evidence type="ECO:0000256" key="2">
    <source>
        <dbReference type="ARBA" id="ARBA00010617"/>
    </source>
</evidence>
<evidence type="ECO:0000256" key="4">
    <source>
        <dbReference type="ARBA" id="ARBA00022692"/>
    </source>
</evidence>
<keyword evidence="15" id="KW-1185">Reference proteome</keyword>
<sequence>MDVVLPALLDRGVLVALLIVSIVGGPLLYTLQSVLLQWLRARRVRRIFEQQGIKCMPCPFVVGNMLEYAAIMRKACAEPMPTITHAFAPRVLPDLFQWSEIYGDRFVHWFGFQARYILRDPEQGKEVLTTKSEYFRKIAGKSGVTELLGDGLITLNGEKWFQHRRIVNPAFFHHKLKGMASIMGELTVKVIEKWGSDVKARRAIDVNGEFRELSADIIAHTAFGSSFEEGKAIFELQQKQQELLSKILSRFNVPGSKYLPTSENEYRKKLKKTINEGLSQIVKKRIGLTEVANGDRNDNDLLGLMLAANSEVLDEREKILRMGLDELIEECKTFFFAGHETTATLLTFMFLLLGTHLEWQERLRDEVYEACGKAQLPTVDSLNYLKLVGMVMNETLRLYPPAVMLRREATTDIKLGDTLIPAGTVVGLPILAWHQDEQYWGVDAKDFHPERFEEGIAKACKVPGAYLPFSLGPRNCIGQQFAYIEAKMVVATILQRYRFRLSPEYVHSPITVLTLRPQFGVPIYFEELV</sequence>
<keyword evidence="7 12" id="KW-0560">Oxidoreductase</keyword>
<comment type="cofactor">
    <cofactor evidence="11">
        <name>heme</name>
        <dbReference type="ChEBI" id="CHEBI:30413"/>
    </cofactor>
</comment>
<evidence type="ECO:0000256" key="11">
    <source>
        <dbReference type="PIRSR" id="PIRSR602401-1"/>
    </source>
</evidence>
<dbReference type="InterPro" id="IPR001128">
    <property type="entry name" value="Cyt_P450"/>
</dbReference>
<reference evidence="14" key="1">
    <citation type="submission" date="2021-08" db="EMBL/GenBank/DDBJ databases">
        <title>WGS assembly of Ceratopteris richardii.</title>
        <authorList>
            <person name="Marchant D.B."/>
            <person name="Chen G."/>
            <person name="Jenkins J."/>
            <person name="Shu S."/>
            <person name="Leebens-Mack J."/>
            <person name="Grimwood J."/>
            <person name="Schmutz J."/>
            <person name="Soltis P."/>
            <person name="Soltis D."/>
            <person name="Chen Z.-H."/>
        </authorList>
    </citation>
    <scope>NUCLEOTIDE SEQUENCE</scope>
    <source>
        <strain evidence="14">Whitten #5841</strain>
        <tissue evidence="14">Leaf</tissue>
    </source>
</reference>
<dbReference type="SUPFAM" id="SSF48264">
    <property type="entry name" value="Cytochrome P450"/>
    <property type="match status" value="1"/>
</dbReference>